<dbReference type="SMART" id="SM00248">
    <property type="entry name" value="ANK"/>
    <property type="match status" value="10"/>
</dbReference>
<feature type="domain" description="Nephrocystin 3-like N-terminal" evidence="6">
    <location>
        <begin position="363"/>
        <end position="552"/>
    </location>
</feature>
<dbReference type="PROSITE" id="PS50088">
    <property type="entry name" value="ANK_REPEAT"/>
    <property type="match status" value="8"/>
</dbReference>
<evidence type="ECO:0000256" key="4">
    <source>
        <dbReference type="SAM" id="MobiDB-lite"/>
    </source>
</evidence>
<proteinExistence type="predicted"/>
<dbReference type="Pfam" id="PF01048">
    <property type="entry name" value="PNP_UDP_1"/>
    <property type="match status" value="1"/>
</dbReference>
<organism evidence="7 8">
    <name type="scientific">Aspergillus bombycis</name>
    <dbReference type="NCBI Taxonomy" id="109264"/>
    <lineage>
        <taxon>Eukaryota</taxon>
        <taxon>Fungi</taxon>
        <taxon>Dikarya</taxon>
        <taxon>Ascomycota</taxon>
        <taxon>Pezizomycotina</taxon>
        <taxon>Eurotiomycetes</taxon>
        <taxon>Eurotiomycetidae</taxon>
        <taxon>Eurotiales</taxon>
        <taxon>Aspergillaceae</taxon>
        <taxon>Aspergillus</taxon>
    </lineage>
</organism>
<dbReference type="Gene3D" id="3.40.50.300">
    <property type="entry name" value="P-loop containing nucleotide triphosphate hydrolases"/>
    <property type="match status" value="1"/>
</dbReference>
<feature type="compositionally biased region" description="Polar residues" evidence="4">
    <location>
        <begin position="1589"/>
        <end position="1602"/>
    </location>
</feature>
<dbReference type="InterPro" id="IPR027417">
    <property type="entry name" value="P-loop_NTPase"/>
</dbReference>
<dbReference type="PRINTS" id="PR01415">
    <property type="entry name" value="ANKYRIN"/>
</dbReference>
<dbReference type="Gene3D" id="1.25.40.20">
    <property type="entry name" value="Ankyrin repeat-containing domain"/>
    <property type="match status" value="1"/>
</dbReference>
<feature type="region of interest" description="Disordered" evidence="4">
    <location>
        <begin position="1515"/>
        <end position="1569"/>
    </location>
</feature>
<protein>
    <submittedName>
        <fullName evidence="7">Uncharacterized protein</fullName>
    </submittedName>
</protein>
<feature type="repeat" description="ANK" evidence="3">
    <location>
        <begin position="1355"/>
        <end position="1387"/>
    </location>
</feature>
<sequence>MAQVRLRCEDYSVGWVCALPIELAAAQELLDEEHDRPDYKAPRGDTLYTFGHINQHNVVIACLPAGQIGTSIAAMMATRMTATFTSIRFVLMVGVGGGIPSQKADIRLGDVVISQPGEQHGGVVQYDFGKDVPQGFRRSGTLNKPPTIFLQAINNLKAKHLRRKSALAEYLLPLSNQRTFIRPETDDLFKWDYEHVEGPTCEKCDPQNLVKRPLRQNKDVMVHYGTIASGNRVIRDGKTRQMLRDQLGDIICFDMEAAGLMDCFPCLVIRGICDYSDSHKNKDWQPYAAIAAAAATKELLSVIPATQVREMPSADPATAKLEALQVAIDKFKMDEVRRSLLVVGSAMVKTCYDLPIERTEYLWVFKNVDFQRWYYSQSSQILWLSAQNQSSLCNVARHVLDDCYNKQPPAQRFKLIAFCSPGKEEKLSGIKVFHTIFLQLLLTLSEEQQMAVSRKVLQSLFYGIVKSRRESKMDNAISKWSIFERIGLILDAPIHDIAAALEIAISAEVRDLWLILDGIDKVEIHGDFIENVRRFVNNLDKKVSTVHILLTSQSDPVLSKAFDGIPFIEHDKERKECLQSLRFHNTRFDKISKGHKGSFDWLWAHEEYEKWSVSNSSQLLYVQGKPGSGKSTLAKHFVNNLVAKLPLACDAVIARFFYSFREGELQTSHYSMLLNILYDILSQDESFFYHHFQSRYRRLKMELQRSSNESVERVSWDYEVLKEQLSSLEDHCSLRPIFLVIDAVDESDTDDRREILTLLYGICATTKHCTLKIFVASRPVAHEPSRGSSHHFIKLQNETKADIAKFARSFLNGLESTPFMDLAINFIVQNAQGVFLWVELVGRELVSLAEGGYAARDIFAYLKELPKELEAFYVMMFQRMKHDRRNLRDGLKIFHFVLFSARPLRGNELLHALGIQAEPDVEINVSDESFQACLPTDLTRRLISCGGNFLEIQFAGLDPGSAGIVDTPKQTGTVQVIHQTVREFFLNKEGCVAKSEFQIISRDAHRCIAITCLRYLTFCMAGSSSQEMEMELYNDGWDTECFAACASYLQSRPLLCYTLEHLQHHLQHLEQDAFTNETITSVFERIRHFPASYLLEGWTKSVLYTPEIRPGLHRNATKFRNQMLHAACRKGYSLAVEILLLLGVDIDSKDESGSTPLWRAAEHGHDDTVVLLMAKGADIRCQNKNKQTALSRAASNGHDAVVMRLADSVPHSPDDSSETPLSYAAANGHVEVIRVLLDEKRRNLPYHSDPTVTNSSQQTAVSQAAANGHRNAVQALIDCGASIEVEDSFGMTPLFHGARTGNETMVRILMGHGASIHRRDTYGEMPLTWAAQNGHEGMTKMLLEAGAPADETDRDGRTPLSRAAGNGHLPVVTLLLRHGAAVDSRDVFDRSPLSWAASGGYTATADLLLQNGAQVDSQAQDGRTPLAWATGKGHRETAKLLIDGKTRVDRAIHSRQRPLSRATEFLLTEVTNRLHERGADRIGSSSRIPMRTSAASNRTPHLVSTGYTMRRSFAQRNDRGLPSYRGNTYQGGALRGSSRQRGISDVVSSTEPSNSSTEVSTSSTPKAIVERHFREEETHWEGRYASNWPVETNQALWGNQPTTDREGERPTFLMDDTRSRRKREHSPSEENSPSPKRRRAEAL</sequence>
<feature type="repeat" description="ANK" evidence="3">
    <location>
        <begin position="1124"/>
        <end position="1151"/>
    </location>
</feature>
<dbReference type="Pfam" id="PF24883">
    <property type="entry name" value="NPHP3_N"/>
    <property type="match status" value="2"/>
</dbReference>
<evidence type="ECO:0000256" key="1">
    <source>
        <dbReference type="ARBA" id="ARBA00022737"/>
    </source>
</evidence>
<feature type="repeat" description="ANK" evidence="3">
    <location>
        <begin position="1289"/>
        <end position="1321"/>
    </location>
</feature>
<dbReference type="SUPFAM" id="SSF53167">
    <property type="entry name" value="Purine and uridine phosphorylases"/>
    <property type="match status" value="1"/>
</dbReference>
<dbReference type="Pfam" id="PF13637">
    <property type="entry name" value="Ank_4"/>
    <property type="match status" value="1"/>
</dbReference>
<feature type="domain" description="Nucleoside phosphorylase" evidence="5">
    <location>
        <begin position="14"/>
        <end position="295"/>
    </location>
</feature>
<feature type="region of interest" description="Disordered" evidence="4">
    <location>
        <begin position="1584"/>
        <end position="1643"/>
    </location>
</feature>
<dbReference type="PANTHER" id="PTHR24198:SF165">
    <property type="entry name" value="ANKYRIN REPEAT-CONTAINING PROTEIN-RELATED"/>
    <property type="match status" value="1"/>
</dbReference>
<dbReference type="InterPro" id="IPR035994">
    <property type="entry name" value="Nucleoside_phosphorylase_sf"/>
</dbReference>
<keyword evidence="2 3" id="KW-0040">ANK repeat</keyword>
<dbReference type="InterPro" id="IPR036770">
    <property type="entry name" value="Ankyrin_rpt-contain_sf"/>
</dbReference>
<keyword evidence="1" id="KW-0677">Repeat</keyword>
<dbReference type="Proteomes" id="UP000179179">
    <property type="component" value="Unassembled WGS sequence"/>
</dbReference>
<dbReference type="GeneID" id="34454106"/>
<feature type="repeat" description="ANK" evidence="3">
    <location>
        <begin position="1322"/>
        <end position="1354"/>
    </location>
</feature>
<evidence type="ECO:0000256" key="2">
    <source>
        <dbReference type="ARBA" id="ARBA00023043"/>
    </source>
</evidence>
<dbReference type="OrthoDB" id="4508534at2759"/>
<dbReference type="InterPro" id="IPR002110">
    <property type="entry name" value="Ankyrin_rpt"/>
</dbReference>
<gene>
    <name evidence="7" type="ORF">ABOM_010716</name>
</gene>
<evidence type="ECO:0000259" key="6">
    <source>
        <dbReference type="Pfam" id="PF24883"/>
    </source>
</evidence>
<keyword evidence="8" id="KW-1185">Reference proteome</keyword>
<dbReference type="RefSeq" id="XP_022384345.1">
    <property type="nucleotide sequence ID" value="XM_022537844.1"/>
</dbReference>
<dbReference type="Pfam" id="PF12796">
    <property type="entry name" value="Ank_2"/>
    <property type="match status" value="2"/>
</dbReference>
<dbReference type="Gene3D" id="3.40.50.1580">
    <property type="entry name" value="Nucleoside phosphorylase domain"/>
    <property type="match status" value="1"/>
</dbReference>
<dbReference type="PANTHER" id="PTHR24198">
    <property type="entry name" value="ANKYRIN REPEAT AND PROTEIN KINASE DOMAIN-CONTAINING PROTEIN"/>
    <property type="match status" value="1"/>
</dbReference>
<dbReference type="STRING" id="109264.A0A1F7ZNC1"/>
<dbReference type="InterPro" id="IPR056884">
    <property type="entry name" value="NPHP3-like_N"/>
</dbReference>
<feature type="compositionally biased region" description="Low complexity" evidence="4">
    <location>
        <begin position="1544"/>
        <end position="1565"/>
    </location>
</feature>
<dbReference type="EMBL" id="LYCR01000137">
    <property type="protein sequence ID" value="OGM40628.1"/>
    <property type="molecule type" value="Genomic_DNA"/>
</dbReference>
<comment type="caution">
    <text evidence="7">The sequence shown here is derived from an EMBL/GenBank/DDBJ whole genome shotgun (WGS) entry which is preliminary data.</text>
</comment>
<feature type="domain" description="Nephrocystin 3-like N-terminal" evidence="6">
    <location>
        <begin position="597"/>
        <end position="778"/>
    </location>
</feature>
<reference evidence="7 8" key="1">
    <citation type="journal article" date="2016" name="Genome Biol. Evol.">
        <title>Draft genome sequence of an aflatoxigenic Aspergillus species, A. bombycis.</title>
        <authorList>
            <person name="Moore G.G."/>
            <person name="Mack B.M."/>
            <person name="Beltz S.B."/>
            <person name="Gilbert M.K."/>
        </authorList>
    </citation>
    <scope>NUCLEOTIDE SEQUENCE [LARGE SCALE GENOMIC DNA]</scope>
    <source>
        <strain evidence="8">NRRL 26010</strain>
    </source>
</reference>
<feature type="repeat" description="ANK" evidence="3">
    <location>
        <begin position="1152"/>
        <end position="1184"/>
    </location>
</feature>
<feature type="repeat" description="ANK" evidence="3">
    <location>
        <begin position="1216"/>
        <end position="1238"/>
    </location>
</feature>
<feature type="repeat" description="ANK" evidence="3">
    <location>
        <begin position="1388"/>
        <end position="1420"/>
    </location>
</feature>
<dbReference type="GO" id="GO:0003824">
    <property type="term" value="F:catalytic activity"/>
    <property type="evidence" value="ECO:0007669"/>
    <property type="project" value="InterPro"/>
</dbReference>
<name>A0A1F7ZNC1_9EURO</name>
<evidence type="ECO:0000313" key="7">
    <source>
        <dbReference type="EMBL" id="OGM40628.1"/>
    </source>
</evidence>
<evidence type="ECO:0000256" key="3">
    <source>
        <dbReference type="PROSITE-ProRule" id="PRU00023"/>
    </source>
</evidence>
<dbReference type="InterPro" id="IPR000845">
    <property type="entry name" value="Nucleoside_phosphorylase_d"/>
</dbReference>
<feature type="repeat" description="ANK" evidence="3">
    <location>
        <begin position="1256"/>
        <end position="1288"/>
    </location>
</feature>
<dbReference type="SUPFAM" id="SSF48403">
    <property type="entry name" value="Ankyrin repeat"/>
    <property type="match status" value="1"/>
</dbReference>
<dbReference type="SUPFAM" id="SSF52540">
    <property type="entry name" value="P-loop containing nucleoside triphosphate hydrolases"/>
    <property type="match status" value="1"/>
</dbReference>
<dbReference type="GO" id="GO:0009116">
    <property type="term" value="P:nucleoside metabolic process"/>
    <property type="evidence" value="ECO:0007669"/>
    <property type="project" value="InterPro"/>
</dbReference>
<dbReference type="PROSITE" id="PS50297">
    <property type="entry name" value="ANK_REP_REGION"/>
    <property type="match status" value="5"/>
</dbReference>
<accession>A0A1F7ZNC1</accession>
<evidence type="ECO:0000313" key="8">
    <source>
        <dbReference type="Proteomes" id="UP000179179"/>
    </source>
</evidence>
<evidence type="ECO:0000259" key="5">
    <source>
        <dbReference type="Pfam" id="PF01048"/>
    </source>
</evidence>